<protein>
    <recommendedName>
        <fullName evidence="6">Rieske domain-containing protein</fullName>
    </recommendedName>
</protein>
<evidence type="ECO:0000256" key="1">
    <source>
        <dbReference type="ARBA" id="ARBA00022714"/>
    </source>
</evidence>
<sequence>MLSANDNALLTKVGPGTIMGDFMRQFWIPAVLSTELPGPDSDPVRLRLLCEDLIAFRDTNSEVGLVDNFCPHRRASLFFGRNEECGLRCVYHGWKFDINGDCVDMPSEPAESNFKDKVKVKSYPTRERGGVVWTYMGPRSQLPPLPDLE</sequence>
<keyword evidence="1" id="KW-0001">2Fe-2S</keyword>
<dbReference type="PANTHER" id="PTHR21266:SF59">
    <property type="entry name" value="BLR4922 PROTEIN"/>
    <property type="match status" value="1"/>
</dbReference>
<evidence type="ECO:0000259" key="6">
    <source>
        <dbReference type="PROSITE" id="PS51296"/>
    </source>
</evidence>
<dbReference type="PROSITE" id="PS51296">
    <property type="entry name" value="RIESKE"/>
    <property type="match status" value="1"/>
</dbReference>
<dbReference type="SUPFAM" id="SSF50022">
    <property type="entry name" value="ISP domain"/>
    <property type="match status" value="1"/>
</dbReference>
<dbReference type="GO" id="GO:0051537">
    <property type="term" value="F:2 iron, 2 sulfur cluster binding"/>
    <property type="evidence" value="ECO:0007669"/>
    <property type="project" value="UniProtKB-KW"/>
</dbReference>
<dbReference type="GO" id="GO:0005506">
    <property type="term" value="F:iron ion binding"/>
    <property type="evidence" value="ECO:0007669"/>
    <property type="project" value="InterPro"/>
</dbReference>
<evidence type="ECO:0000313" key="7">
    <source>
        <dbReference type="EMBL" id="SVB53013.1"/>
    </source>
</evidence>
<evidence type="ECO:0000256" key="3">
    <source>
        <dbReference type="ARBA" id="ARBA00023002"/>
    </source>
</evidence>
<dbReference type="PROSITE" id="PS00570">
    <property type="entry name" value="RING_HYDROXYL_ALPHA"/>
    <property type="match status" value="1"/>
</dbReference>
<dbReference type="InterPro" id="IPR036922">
    <property type="entry name" value="Rieske_2Fe-2S_sf"/>
</dbReference>
<dbReference type="InterPro" id="IPR017941">
    <property type="entry name" value="Rieske_2Fe-2S"/>
</dbReference>
<dbReference type="Pfam" id="PF00355">
    <property type="entry name" value="Rieske"/>
    <property type="match status" value="1"/>
</dbReference>
<reference evidence="7" key="1">
    <citation type="submission" date="2018-05" db="EMBL/GenBank/DDBJ databases">
        <authorList>
            <person name="Lanie J.A."/>
            <person name="Ng W.-L."/>
            <person name="Kazmierczak K.M."/>
            <person name="Andrzejewski T.M."/>
            <person name="Davidsen T.M."/>
            <person name="Wayne K.J."/>
            <person name="Tettelin H."/>
            <person name="Glass J.I."/>
            <person name="Rusch D."/>
            <person name="Podicherti R."/>
            <person name="Tsui H.-C.T."/>
            <person name="Winkler M.E."/>
        </authorList>
    </citation>
    <scope>NUCLEOTIDE SEQUENCE</scope>
</reference>
<keyword evidence="5" id="KW-0411">Iron-sulfur</keyword>
<name>A0A382ESQ3_9ZZZZ</name>
<dbReference type="AlphaFoldDB" id="A0A382ESQ3"/>
<keyword evidence="4" id="KW-0408">Iron</keyword>
<dbReference type="EMBL" id="UINC01045807">
    <property type="protein sequence ID" value="SVB53013.1"/>
    <property type="molecule type" value="Genomic_DNA"/>
</dbReference>
<organism evidence="7">
    <name type="scientific">marine metagenome</name>
    <dbReference type="NCBI Taxonomy" id="408172"/>
    <lineage>
        <taxon>unclassified sequences</taxon>
        <taxon>metagenomes</taxon>
        <taxon>ecological metagenomes</taxon>
    </lineage>
</organism>
<keyword evidence="3" id="KW-0560">Oxidoreductase</keyword>
<evidence type="ECO:0000256" key="4">
    <source>
        <dbReference type="ARBA" id="ARBA00023004"/>
    </source>
</evidence>
<dbReference type="Gene3D" id="2.102.10.10">
    <property type="entry name" value="Rieske [2Fe-2S] iron-sulphur domain"/>
    <property type="match status" value="1"/>
</dbReference>
<gene>
    <name evidence="7" type="ORF">METZ01_LOCUS205867</name>
</gene>
<evidence type="ECO:0000256" key="5">
    <source>
        <dbReference type="ARBA" id="ARBA00023014"/>
    </source>
</evidence>
<proteinExistence type="predicted"/>
<dbReference type="InterPro" id="IPR050584">
    <property type="entry name" value="Cholesterol_7-desaturase"/>
</dbReference>
<evidence type="ECO:0000256" key="2">
    <source>
        <dbReference type="ARBA" id="ARBA00022723"/>
    </source>
</evidence>
<dbReference type="CDD" id="cd03479">
    <property type="entry name" value="Rieske_RO_Alpha_PhDO_like"/>
    <property type="match status" value="1"/>
</dbReference>
<feature type="non-terminal residue" evidence="7">
    <location>
        <position position="149"/>
    </location>
</feature>
<dbReference type="InterPro" id="IPR015881">
    <property type="entry name" value="ARHD_Rieske_2Fe_2S"/>
</dbReference>
<accession>A0A382ESQ3</accession>
<dbReference type="PANTHER" id="PTHR21266">
    <property type="entry name" value="IRON-SULFUR DOMAIN CONTAINING PROTEIN"/>
    <property type="match status" value="1"/>
</dbReference>
<dbReference type="GO" id="GO:0016491">
    <property type="term" value="F:oxidoreductase activity"/>
    <property type="evidence" value="ECO:0007669"/>
    <property type="project" value="UniProtKB-KW"/>
</dbReference>
<keyword evidence="2" id="KW-0479">Metal-binding</keyword>
<feature type="domain" description="Rieske" evidence="6">
    <location>
        <begin position="27"/>
        <end position="134"/>
    </location>
</feature>